<protein>
    <recommendedName>
        <fullName evidence="13">Protein-S-isoprenylcysteine O-methyltransferase</fullName>
    </recommendedName>
</protein>
<evidence type="ECO:0000256" key="1">
    <source>
        <dbReference type="ARBA" id="ARBA00004127"/>
    </source>
</evidence>
<dbReference type="Proteomes" id="UP001054857">
    <property type="component" value="Unassembled WGS sequence"/>
</dbReference>
<feature type="transmembrane region" description="Helical" evidence="10">
    <location>
        <begin position="144"/>
        <end position="167"/>
    </location>
</feature>
<evidence type="ECO:0000313" key="11">
    <source>
        <dbReference type="EMBL" id="GFR48264.1"/>
    </source>
</evidence>
<sequence>MQSHRIANCFEKERSCLGSVSKRTTACPLRLNSSVLRHPAHTKLVRFRNSKCLAANDNSDEGTAKPSQPGLPSPSGSSSPAPNDDNFARVWKPPPGEPPLWWVEKFEARRKAEAERKAEDPAYMTTQERVAPAAASGGNPVLRFFATVLQFLQLLLVLGLLLLLPAAMHDGGLSLAKPYTTFAAYLLFFGAGSVFRVVRHGKLTPRKQDRQVASWAGRLAFAAFVLVVPLLHMYGMYRYVGLALYTDRIPTCTTLYDIVGGVGMLVATVLNAVAASELGASYDRVAAPPALVTSGPYSYMQHPIYTSYMLLFFSVGMWLHSAPTAIAMLLVCALYYRGRTALEARVLEEAFGGHYREYAQRTRKYLPFLL</sequence>
<comment type="subcellular location">
    <subcellularLocation>
        <location evidence="1">Endomembrane system</location>
        <topology evidence="1">Multi-pass membrane protein</topology>
    </subcellularLocation>
</comment>
<evidence type="ECO:0000256" key="10">
    <source>
        <dbReference type="SAM" id="Phobius"/>
    </source>
</evidence>
<evidence type="ECO:0000256" key="6">
    <source>
        <dbReference type="ARBA" id="ARBA00023136"/>
    </source>
</evidence>
<reference evidence="11 12" key="1">
    <citation type="journal article" date="2021" name="Sci. Rep.">
        <title>Genome sequencing of the multicellular alga Astrephomene provides insights into convergent evolution of germ-soma differentiation.</title>
        <authorList>
            <person name="Yamashita S."/>
            <person name="Yamamoto K."/>
            <person name="Matsuzaki R."/>
            <person name="Suzuki S."/>
            <person name="Yamaguchi H."/>
            <person name="Hirooka S."/>
            <person name="Minakuchi Y."/>
            <person name="Miyagishima S."/>
            <person name="Kawachi M."/>
            <person name="Toyoda A."/>
            <person name="Nozaki H."/>
        </authorList>
    </citation>
    <scope>NUCLEOTIDE SEQUENCE [LARGE SCALE GENOMIC DNA]</scope>
    <source>
        <strain evidence="11 12">NIES-4017</strain>
    </source>
</reference>
<dbReference type="PANTHER" id="PTHR12714">
    <property type="entry name" value="PROTEIN-S ISOPRENYLCYSTEINE O-METHYLTRANSFERASE"/>
    <property type="match status" value="1"/>
</dbReference>
<feature type="transmembrane region" description="Helical" evidence="10">
    <location>
        <begin position="308"/>
        <end position="336"/>
    </location>
</feature>
<feature type="transmembrane region" description="Helical" evidence="10">
    <location>
        <begin position="219"/>
        <end position="237"/>
    </location>
</feature>
<dbReference type="EMBL" id="BMAR01000022">
    <property type="protein sequence ID" value="GFR48264.1"/>
    <property type="molecule type" value="Genomic_DNA"/>
</dbReference>
<name>A0AAD3DWC6_9CHLO</name>
<dbReference type="GO" id="GO:0012505">
    <property type="term" value="C:endomembrane system"/>
    <property type="evidence" value="ECO:0007669"/>
    <property type="project" value="UniProtKB-SubCell"/>
</dbReference>
<dbReference type="Gene3D" id="1.20.120.1630">
    <property type="match status" value="1"/>
</dbReference>
<evidence type="ECO:0000256" key="7">
    <source>
        <dbReference type="ARBA" id="ARBA00023209"/>
    </source>
</evidence>
<keyword evidence="2" id="KW-0444">Lipid biosynthesis</keyword>
<dbReference type="Pfam" id="PF04191">
    <property type="entry name" value="PEMT"/>
    <property type="match status" value="1"/>
</dbReference>
<keyword evidence="7" id="KW-0594">Phospholipid biosynthesis</keyword>
<proteinExistence type="predicted"/>
<evidence type="ECO:0000256" key="5">
    <source>
        <dbReference type="ARBA" id="ARBA00023098"/>
    </source>
</evidence>
<organism evidence="11 12">
    <name type="scientific">Astrephomene gubernaculifera</name>
    <dbReference type="NCBI Taxonomy" id="47775"/>
    <lineage>
        <taxon>Eukaryota</taxon>
        <taxon>Viridiplantae</taxon>
        <taxon>Chlorophyta</taxon>
        <taxon>core chlorophytes</taxon>
        <taxon>Chlorophyceae</taxon>
        <taxon>CS clade</taxon>
        <taxon>Chlamydomonadales</taxon>
        <taxon>Astrephomenaceae</taxon>
        <taxon>Astrephomene</taxon>
    </lineage>
</organism>
<keyword evidence="5" id="KW-0443">Lipid metabolism</keyword>
<evidence type="ECO:0000256" key="8">
    <source>
        <dbReference type="ARBA" id="ARBA00023264"/>
    </source>
</evidence>
<feature type="compositionally biased region" description="Low complexity" evidence="9">
    <location>
        <begin position="66"/>
        <end position="82"/>
    </location>
</feature>
<evidence type="ECO:0000256" key="3">
    <source>
        <dbReference type="ARBA" id="ARBA00022692"/>
    </source>
</evidence>
<dbReference type="InterPro" id="IPR007318">
    <property type="entry name" value="Phopholipid_MeTrfase"/>
</dbReference>
<gene>
    <name evidence="11" type="ORF">Agub_g10129</name>
</gene>
<dbReference type="AlphaFoldDB" id="A0AAD3DWC6"/>
<evidence type="ECO:0000256" key="9">
    <source>
        <dbReference type="SAM" id="MobiDB-lite"/>
    </source>
</evidence>
<keyword evidence="6 10" id="KW-0472">Membrane</keyword>
<dbReference type="GO" id="GO:0008654">
    <property type="term" value="P:phospholipid biosynthetic process"/>
    <property type="evidence" value="ECO:0007669"/>
    <property type="project" value="UniProtKB-KW"/>
</dbReference>
<keyword evidence="12" id="KW-1185">Reference proteome</keyword>
<keyword evidence="8" id="KW-1208">Phospholipid metabolism</keyword>
<evidence type="ECO:0000256" key="2">
    <source>
        <dbReference type="ARBA" id="ARBA00022516"/>
    </source>
</evidence>
<evidence type="ECO:0000256" key="4">
    <source>
        <dbReference type="ARBA" id="ARBA00022989"/>
    </source>
</evidence>
<feature type="transmembrane region" description="Helical" evidence="10">
    <location>
        <begin position="179"/>
        <end position="198"/>
    </location>
</feature>
<evidence type="ECO:0008006" key="13">
    <source>
        <dbReference type="Google" id="ProtNLM"/>
    </source>
</evidence>
<dbReference type="GO" id="GO:0016740">
    <property type="term" value="F:transferase activity"/>
    <property type="evidence" value="ECO:0007669"/>
    <property type="project" value="UniProtKB-ARBA"/>
</dbReference>
<feature type="region of interest" description="Disordered" evidence="9">
    <location>
        <begin position="55"/>
        <end position="90"/>
    </location>
</feature>
<evidence type="ECO:0000313" key="12">
    <source>
        <dbReference type="Proteomes" id="UP001054857"/>
    </source>
</evidence>
<dbReference type="PANTHER" id="PTHR12714:SF11">
    <property type="entry name" value="PROTEIN C-TERMINAL S-ISOPRENYLCYSTEINE CARBOXYL O-METHYLTRANSFERASE"/>
    <property type="match status" value="1"/>
</dbReference>
<keyword evidence="3 10" id="KW-0812">Transmembrane</keyword>
<comment type="caution">
    <text evidence="11">The sequence shown here is derived from an EMBL/GenBank/DDBJ whole genome shotgun (WGS) entry which is preliminary data.</text>
</comment>
<keyword evidence="4 10" id="KW-1133">Transmembrane helix</keyword>
<accession>A0AAD3DWC6</accession>